<keyword evidence="2" id="KW-1185">Reference proteome</keyword>
<dbReference type="EMBL" id="CAUJNA010003619">
    <property type="protein sequence ID" value="CAJ1406202.1"/>
    <property type="molecule type" value="Genomic_DNA"/>
</dbReference>
<proteinExistence type="predicted"/>
<comment type="caution">
    <text evidence="1">The sequence shown here is derived from an EMBL/GenBank/DDBJ whole genome shotgun (WGS) entry which is preliminary data.</text>
</comment>
<name>A0AA36JHA8_9DINO</name>
<sequence>MAERATFQVCLLSGEAASISSSPKTTLKRLQSQISGALRSSNTPLELIQQDVDPGVLSLSTRAEEIHGCSVLVICQDHPEWCRQKCFRKQSPELDWDVESERAEWLMLFPEGRFMYFKRTRFWDKEGAHETVCKEELQGEGSWYCTLQGSDPEEVVVLDGLSVFHRMSSKGECSATRRRMNMAFAKPQLLSYEISSLDCAEECWTARLPV</sequence>
<evidence type="ECO:0000313" key="2">
    <source>
        <dbReference type="Proteomes" id="UP001178507"/>
    </source>
</evidence>
<reference evidence="1" key="1">
    <citation type="submission" date="2023-08" db="EMBL/GenBank/DDBJ databases">
        <authorList>
            <person name="Chen Y."/>
            <person name="Shah S."/>
            <person name="Dougan E. K."/>
            <person name="Thang M."/>
            <person name="Chan C."/>
        </authorList>
    </citation>
    <scope>NUCLEOTIDE SEQUENCE</scope>
</reference>
<organism evidence="1 2">
    <name type="scientific">Effrenium voratum</name>
    <dbReference type="NCBI Taxonomy" id="2562239"/>
    <lineage>
        <taxon>Eukaryota</taxon>
        <taxon>Sar</taxon>
        <taxon>Alveolata</taxon>
        <taxon>Dinophyceae</taxon>
        <taxon>Suessiales</taxon>
        <taxon>Symbiodiniaceae</taxon>
        <taxon>Effrenium</taxon>
    </lineage>
</organism>
<dbReference type="Proteomes" id="UP001178507">
    <property type="component" value="Unassembled WGS sequence"/>
</dbReference>
<gene>
    <name evidence="1" type="ORF">EVOR1521_LOCUS28226</name>
</gene>
<accession>A0AA36JHA8</accession>
<dbReference type="AlphaFoldDB" id="A0AA36JHA8"/>
<protein>
    <submittedName>
        <fullName evidence="1">Uncharacterized protein</fullName>
    </submittedName>
</protein>
<evidence type="ECO:0000313" key="1">
    <source>
        <dbReference type="EMBL" id="CAJ1406202.1"/>
    </source>
</evidence>